<dbReference type="AlphaFoldDB" id="A0AA88ADA6"/>
<dbReference type="Proteomes" id="UP001187192">
    <property type="component" value="Unassembled WGS sequence"/>
</dbReference>
<comment type="caution">
    <text evidence="1">The sequence shown here is derived from an EMBL/GenBank/DDBJ whole genome shotgun (WGS) entry which is preliminary data.</text>
</comment>
<organism evidence="1 2">
    <name type="scientific">Ficus carica</name>
    <name type="common">Common fig</name>
    <dbReference type="NCBI Taxonomy" id="3494"/>
    <lineage>
        <taxon>Eukaryota</taxon>
        <taxon>Viridiplantae</taxon>
        <taxon>Streptophyta</taxon>
        <taxon>Embryophyta</taxon>
        <taxon>Tracheophyta</taxon>
        <taxon>Spermatophyta</taxon>
        <taxon>Magnoliopsida</taxon>
        <taxon>eudicotyledons</taxon>
        <taxon>Gunneridae</taxon>
        <taxon>Pentapetalae</taxon>
        <taxon>rosids</taxon>
        <taxon>fabids</taxon>
        <taxon>Rosales</taxon>
        <taxon>Moraceae</taxon>
        <taxon>Ficeae</taxon>
        <taxon>Ficus</taxon>
    </lineage>
</organism>
<name>A0AA88ADA6_FICCA</name>
<keyword evidence="2" id="KW-1185">Reference proteome</keyword>
<evidence type="ECO:0000313" key="1">
    <source>
        <dbReference type="EMBL" id="GMN49710.1"/>
    </source>
</evidence>
<accession>A0AA88ADA6</accession>
<gene>
    <name evidence="1" type="ORF">TIFTF001_018873</name>
</gene>
<sequence length="88" mass="10405">MSWPEFQDCPRTCCWTSSLENWIASLGRSDVFRVWFPNDLEVFCDALLIWWLHLIGFAAYSPKRSAYSNGPLISCTFIKDLWQSYFRL</sequence>
<proteinExistence type="predicted"/>
<reference evidence="1" key="1">
    <citation type="submission" date="2023-07" db="EMBL/GenBank/DDBJ databases">
        <title>draft genome sequence of fig (Ficus carica).</title>
        <authorList>
            <person name="Takahashi T."/>
            <person name="Nishimura K."/>
        </authorList>
    </citation>
    <scope>NUCLEOTIDE SEQUENCE</scope>
</reference>
<evidence type="ECO:0000313" key="2">
    <source>
        <dbReference type="Proteomes" id="UP001187192"/>
    </source>
</evidence>
<protein>
    <submittedName>
        <fullName evidence="1">Uncharacterized protein</fullName>
    </submittedName>
</protein>
<dbReference type="EMBL" id="BTGU01000031">
    <property type="protein sequence ID" value="GMN49710.1"/>
    <property type="molecule type" value="Genomic_DNA"/>
</dbReference>